<evidence type="ECO:0000259" key="10">
    <source>
        <dbReference type="Pfam" id="PF01061"/>
    </source>
</evidence>
<dbReference type="EMBL" id="CP066007">
    <property type="protein sequence ID" value="QQB47424.1"/>
    <property type="molecule type" value="Genomic_DNA"/>
</dbReference>
<dbReference type="InterPro" id="IPR000412">
    <property type="entry name" value="ABC_2_transport"/>
</dbReference>
<dbReference type="GO" id="GO:0043190">
    <property type="term" value="C:ATP-binding cassette (ABC) transporter complex"/>
    <property type="evidence" value="ECO:0007669"/>
    <property type="project" value="InterPro"/>
</dbReference>
<evidence type="ECO:0000256" key="4">
    <source>
        <dbReference type="ARBA" id="ARBA00022475"/>
    </source>
</evidence>
<feature type="transmembrane region" description="Helical" evidence="9">
    <location>
        <begin position="185"/>
        <end position="206"/>
    </location>
</feature>
<dbReference type="PANTHER" id="PTHR30413">
    <property type="entry name" value="INNER MEMBRANE TRANSPORT PERMEASE"/>
    <property type="match status" value="1"/>
</dbReference>
<organism evidence="11 13">
    <name type="scientific">Corynebacterium glucuronolyticum</name>
    <dbReference type="NCBI Taxonomy" id="39791"/>
    <lineage>
        <taxon>Bacteria</taxon>
        <taxon>Bacillati</taxon>
        <taxon>Actinomycetota</taxon>
        <taxon>Actinomycetes</taxon>
        <taxon>Mycobacteriales</taxon>
        <taxon>Corynebacteriaceae</taxon>
        <taxon>Corynebacterium</taxon>
    </lineage>
</organism>
<dbReference type="Pfam" id="PF01061">
    <property type="entry name" value="ABC2_membrane"/>
    <property type="match status" value="1"/>
</dbReference>
<evidence type="ECO:0000256" key="8">
    <source>
        <dbReference type="ARBA" id="ARBA00023251"/>
    </source>
</evidence>
<evidence type="ECO:0000256" key="9">
    <source>
        <dbReference type="SAM" id="Phobius"/>
    </source>
</evidence>
<evidence type="ECO:0000256" key="1">
    <source>
        <dbReference type="ARBA" id="ARBA00004429"/>
    </source>
</evidence>
<keyword evidence="4" id="KW-1003">Cell membrane</keyword>
<dbReference type="PANTHER" id="PTHR30413:SF8">
    <property type="entry name" value="TRANSPORT PERMEASE PROTEIN"/>
    <property type="match status" value="1"/>
</dbReference>
<evidence type="ECO:0000256" key="2">
    <source>
        <dbReference type="ARBA" id="ARBA00007783"/>
    </source>
</evidence>
<evidence type="ECO:0000256" key="3">
    <source>
        <dbReference type="ARBA" id="ARBA00022448"/>
    </source>
</evidence>
<feature type="transmembrane region" description="Helical" evidence="9">
    <location>
        <begin position="151"/>
        <end position="173"/>
    </location>
</feature>
<evidence type="ECO:0000313" key="11">
    <source>
        <dbReference type="EMBL" id="QQB47424.1"/>
    </source>
</evidence>
<keyword evidence="3" id="KW-0813">Transport</keyword>
<keyword evidence="8" id="KW-0046">Antibiotic resistance</keyword>
<keyword evidence="6 9" id="KW-1133">Transmembrane helix</keyword>
<feature type="domain" description="ABC-2 type transporter transmembrane" evidence="10">
    <location>
        <begin position="70"/>
        <end position="265"/>
    </location>
</feature>
<proteinExistence type="inferred from homology"/>
<feature type="transmembrane region" description="Helical" evidence="9">
    <location>
        <begin position="108"/>
        <end position="130"/>
    </location>
</feature>
<dbReference type="GO" id="GO:0046677">
    <property type="term" value="P:response to antibiotic"/>
    <property type="evidence" value="ECO:0007669"/>
    <property type="project" value="UniProtKB-KW"/>
</dbReference>
<accession>A0A7T4EHD4</accession>
<feature type="transmembrane region" description="Helical" evidence="9">
    <location>
        <begin position="75"/>
        <end position="96"/>
    </location>
</feature>
<reference evidence="11 13" key="1">
    <citation type="submission" date="2020-12" db="EMBL/GenBank/DDBJ databases">
        <title>FDA dAtabase for Regulatory Grade micrObial Sequences (FDA-ARGOS): Supporting development and validation of Infectious Disease Dx tests.</title>
        <authorList>
            <person name="Sproer C."/>
            <person name="Gronow S."/>
            <person name="Severitt S."/>
            <person name="Schroder I."/>
            <person name="Tallon L."/>
            <person name="Sadzewicz L."/>
            <person name="Zhao X."/>
            <person name="Boylan J."/>
            <person name="Ott S."/>
            <person name="Bowen H."/>
            <person name="Vavikolanu K."/>
            <person name="Mehta A."/>
            <person name="Aluvathingal J."/>
            <person name="Nadendla S."/>
            <person name="Lowell S."/>
            <person name="Myers T."/>
            <person name="Yan Y."/>
            <person name="Sichtig H."/>
        </authorList>
    </citation>
    <scope>NUCLEOTIDE SEQUENCE [LARGE SCALE GENOMIC DNA]</scope>
    <source>
        <strain evidence="11 13">FDAARGOS_1053</strain>
        <strain evidence="12">FDAARGOS_1191</strain>
    </source>
</reference>
<dbReference type="PRINTS" id="PR00164">
    <property type="entry name" value="ABC2TRNSPORT"/>
</dbReference>
<protein>
    <submittedName>
        <fullName evidence="11">ABC transporter permease</fullName>
    </submittedName>
</protein>
<gene>
    <name evidence="11" type="ORF">I6I10_05940</name>
    <name evidence="12" type="ORF">I6J21_09590</name>
</gene>
<keyword evidence="5 9" id="KW-0812">Transmembrane</keyword>
<evidence type="ECO:0000256" key="5">
    <source>
        <dbReference type="ARBA" id="ARBA00022692"/>
    </source>
</evidence>
<comment type="similarity">
    <text evidence="2">Belongs to the ABC-2 integral membrane protein family.</text>
</comment>
<name>A0A7T4EHD4_9CORY</name>
<evidence type="ECO:0000313" key="13">
    <source>
        <dbReference type="Proteomes" id="UP000596145"/>
    </source>
</evidence>
<sequence>MKMISKRTTVESDTTNGKTEKFTICRVDTSGLQEVGSSKGLVPYLKEIWARRDYITADAKAKAFRTTRDYKWWRFWLIGSPLLEALLYGFMFGVLLKTSRGVENFVGFVIIGITLFGAMNRLLMAGVGLIEANKGMIRAFSFPTAAITFSVILRYIYDLTPSVIIASIVALLFQLNFTPPGATAFFAVIVFALTLLFGAGLTFITARLTSFLPDFRAILELFSRGWMFASGIFYSMERYATNPLVYNLFSANPAYQYITAFRKCLLYNQIPSVSEWTSLFCWGIGTFSFGILFFWQAEDRYKQES</sequence>
<dbReference type="GO" id="GO:0015920">
    <property type="term" value="P:lipopolysaccharide transport"/>
    <property type="evidence" value="ECO:0007669"/>
    <property type="project" value="TreeGrafter"/>
</dbReference>
<keyword evidence="7 9" id="KW-0472">Membrane</keyword>
<dbReference type="Proteomes" id="UP000617681">
    <property type="component" value="Chromosome"/>
</dbReference>
<dbReference type="EMBL" id="CP069534">
    <property type="protein sequence ID" value="QRP70030.1"/>
    <property type="molecule type" value="Genomic_DNA"/>
</dbReference>
<dbReference type="GeneID" id="92760725"/>
<dbReference type="InterPro" id="IPR013525">
    <property type="entry name" value="ABC2_TM"/>
</dbReference>
<dbReference type="Proteomes" id="UP000596145">
    <property type="component" value="Chromosome"/>
</dbReference>
<evidence type="ECO:0000256" key="6">
    <source>
        <dbReference type="ARBA" id="ARBA00022989"/>
    </source>
</evidence>
<comment type="subcellular location">
    <subcellularLocation>
        <location evidence="1">Cell inner membrane</location>
        <topology evidence="1">Multi-pass membrane protein</topology>
    </subcellularLocation>
</comment>
<evidence type="ECO:0000313" key="12">
    <source>
        <dbReference type="EMBL" id="QRP70030.1"/>
    </source>
</evidence>
<feature type="transmembrane region" description="Helical" evidence="9">
    <location>
        <begin position="276"/>
        <end position="295"/>
    </location>
</feature>
<dbReference type="GO" id="GO:0140359">
    <property type="term" value="F:ABC-type transporter activity"/>
    <property type="evidence" value="ECO:0007669"/>
    <property type="project" value="InterPro"/>
</dbReference>
<dbReference type="AlphaFoldDB" id="A0A7T4EHD4"/>
<evidence type="ECO:0000256" key="7">
    <source>
        <dbReference type="ARBA" id="ARBA00023136"/>
    </source>
</evidence>
<dbReference type="RefSeq" id="WP_005394431.1">
    <property type="nucleotide sequence ID" value="NZ_CP066007.1"/>
</dbReference>